<dbReference type="AlphaFoldDB" id="A0A8C4U2N2"/>
<keyword evidence="2" id="KW-1185">Reference proteome</keyword>
<dbReference type="Ensembl" id="ENSFTIT00000007502.1">
    <property type="protein sequence ID" value="ENSFTIP00000007189.1"/>
    <property type="gene ID" value="ENSFTIG00000004907.1"/>
</dbReference>
<reference evidence="1" key="2">
    <citation type="submission" date="2025-09" db="UniProtKB">
        <authorList>
            <consortium name="Ensembl"/>
        </authorList>
    </citation>
    <scope>IDENTIFICATION</scope>
</reference>
<dbReference type="Pfam" id="PF15054">
    <property type="entry name" value="DUF4535"/>
    <property type="match status" value="1"/>
</dbReference>
<dbReference type="PANTHER" id="PTHR47709:SF2">
    <property type="entry name" value="SHORT TRANSMEMBRANE MITOCHONDRIAL PROTEIN 1"/>
    <property type="match status" value="1"/>
</dbReference>
<sequence length="111" mass="12539">MCYVGLCCYLTHFYQSCCLCGYAENFTKVIQIVLDMCIDNTTVLCFGNDDKDFLVRKMVKMHLSGGKLGFTLGNVVGMYLAQNYDIPNIAKKLEDFKKDVEAKKKPPSDKS</sequence>
<protein>
    <submittedName>
        <fullName evidence="1">Short transmembrane mitochondrial protein 1</fullName>
    </submittedName>
</protein>
<dbReference type="PANTHER" id="PTHR47709">
    <property type="entry name" value="SHORT TRANSMEMBRANE MITOCHONDRIAL PROTEIN 1"/>
    <property type="match status" value="1"/>
</dbReference>
<name>A0A8C4U2N2_FALTI</name>
<dbReference type="OrthoDB" id="2012160at2759"/>
<organism evidence="1 2">
    <name type="scientific">Falco tinnunculus</name>
    <name type="common">Common kestrel</name>
    <dbReference type="NCBI Taxonomy" id="100819"/>
    <lineage>
        <taxon>Eukaryota</taxon>
        <taxon>Metazoa</taxon>
        <taxon>Chordata</taxon>
        <taxon>Craniata</taxon>
        <taxon>Vertebrata</taxon>
        <taxon>Euteleostomi</taxon>
        <taxon>Archelosauria</taxon>
        <taxon>Archosauria</taxon>
        <taxon>Dinosauria</taxon>
        <taxon>Saurischia</taxon>
        <taxon>Theropoda</taxon>
        <taxon>Coelurosauria</taxon>
        <taxon>Aves</taxon>
        <taxon>Neognathae</taxon>
        <taxon>Neoaves</taxon>
        <taxon>Telluraves</taxon>
        <taxon>Australaves</taxon>
        <taxon>Falconiformes</taxon>
        <taxon>Falconidae</taxon>
        <taxon>Falco</taxon>
    </lineage>
</organism>
<reference evidence="1" key="1">
    <citation type="submission" date="2025-08" db="UniProtKB">
        <authorList>
            <consortium name="Ensembl"/>
        </authorList>
    </citation>
    <scope>IDENTIFICATION</scope>
</reference>
<dbReference type="Proteomes" id="UP000694562">
    <property type="component" value="Unplaced"/>
</dbReference>
<proteinExistence type="predicted"/>
<dbReference type="InterPro" id="IPR027854">
    <property type="entry name" value="STMP1"/>
</dbReference>
<evidence type="ECO:0000313" key="2">
    <source>
        <dbReference type="Proteomes" id="UP000694562"/>
    </source>
</evidence>
<accession>A0A8C4U2N2</accession>
<evidence type="ECO:0000313" key="1">
    <source>
        <dbReference type="Ensembl" id="ENSFTIP00000007189.1"/>
    </source>
</evidence>